<feature type="transmembrane region" description="Helical" evidence="5">
    <location>
        <begin position="226"/>
        <end position="246"/>
    </location>
</feature>
<feature type="transmembrane region" description="Helical" evidence="5">
    <location>
        <begin position="354"/>
        <end position="372"/>
    </location>
</feature>
<dbReference type="EMBL" id="ML986490">
    <property type="protein sequence ID" value="KAF2277336.1"/>
    <property type="molecule type" value="Genomic_DNA"/>
</dbReference>
<dbReference type="RefSeq" id="XP_033654875.1">
    <property type="nucleotide sequence ID" value="XM_033796329.1"/>
</dbReference>
<keyword evidence="2 5" id="KW-0812">Transmembrane</keyword>
<feature type="transmembrane region" description="Helical" evidence="5">
    <location>
        <begin position="34"/>
        <end position="54"/>
    </location>
</feature>
<dbReference type="GeneID" id="54549504"/>
<dbReference type="PROSITE" id="PS50850">
    <property type="entry name" value="MFS"/>
    <property type="match status" value="1"/>
</dbReference>
<dbReference type="PANTHER" id="PTHR23507">
    <property type="entry name" value="ZGC:174356"/>
    <property type="match status" value="1"/>
</dbReference>
<evidence type="ECO:0000256" key="3">
    <source>
        <dbReference type="ARBA" id="ARBA00022989"/>
    </source>
</evidence>
<name>A0A6A6JNT3_WESOR</name>
<dbReference type="SUPFAM" id="SSF103473">
    <property type="entry name" value="MFS general substrate transporter"/>
    <property type="match status" value="1"/>
</dbReference>
<protein>
    <submittedName>
        <fullName evidence="7">Putative MFS transporter</fullName>
    </submittedName>
</protein>
<dbReference type="InterPro" id="IPR011701">
    <property type="entry name" value="MFS"/>
</dbReference>
<dbReference type="OrthoDB" id="194139at2759"/>
<feature type="transmembrane region" description="Helical" evidence="5">
    <location>
        <begin position="302"/>
        <end position="321"/>
    </location>
</feature>
<feature type="transmembrane region" description="Helical" evidence="5">
    <location>
        <begin position="198"/>
        <end position="220"/>
    </location>
</feature>
<evidence type="ECO:0000256" key="4">
    <source>
        <dbReference type="ARBA" id="ARBA00023136"/>
    </source>
</evidence>
<dbReference type="PANTHER" id="PTHR23507:SF1">
    <property type="entry name" value="FI18259P1-RELATED"/>
    <property type="match status" value="1"/>
</dbReference>
<evidence type="ECO:0000256" key="1">
    <source>
        <dbReference type="ARBA" id="ARBA00004141"/>
    </source>
</evidence>
<accession>A0A6A6JNT3</accession>
<proteinExistence type="predicted"/>
<dbReference type="Gene3D" id="1.20.1250.20">
    <property type="entry name" value="MFS general substrate transporter like domains"/>
    <property type="match status" value="1"/>
</dbReference>
<dbReference type="Pfam" id="PF07690">
    <property type="entry name" value="MFS_1"/>
    <property type="match status" value="2"/>
</dbReference>
<feature type="domain" description="Major facilitator superfamily (MFS) profile" evidence="6">
    <location>
        <begin position="44"/>
        <end position="505"/>
    </location>
</feature>
<dbReference type="GO" id="GO:0016020">
    <property type="term" value="C:membrane"/>
    <property type="evidence" value="ECO:0007669"/>
    <property type="project" value="UniProtKB-SubCell"/>
</dbReference>
<feature type="transmembrane region" description="Helical" evidence="5">
    <location>
        <begin position="440"/>
        <end position="464"/>
    </location>
</feature>
<dbReference type="InterPro" id="IPR020846">
    <property type="entry name" value="MFS_dom"/>
</dbReference>
<evidence type="ECO:0000259" key="6">
    <source>
        <dbReference type="PROSITE" id="PS50850"/>
    </source>
</evidence>
<dbReference type="AlphaFoldDB" id="A0A6A6JNT3"/>
<keyword evidence="4 5" id="KW-0472">Membrane</keyword>
<evidence type="ECO:0000256" key="2">
    <source>
        <dbReference type="ARBA" id="ARBA00022692"/>
    </source>
</evidence>
<dbReference type="InterPro" id="IPR036259">
    <property type="entry name" value="MFS_trans_sf"/>
</dbReference>
<gene>
    <name evidence="7" type="ORF">EI97DRAFT_395980</name>
</gene>
<organism evidence="7 8">
    <name type="scientific">Westerdykella ornata</name>
    <dbReference type="NCBI Taxonomy" id="318751"/>
    <lineage>
        <taxon>Eukaryota</taxon>
        <taxon>Fungi</taxon>
        <taxon>Dikarya</taxon>
        <taxon>Ascomycota</taxon>
        <taxon>Pezizomycotina</taxon>
        <taxon>Dothideomycetes</taxon>
        <taxon>Pleosporomycetidae</taxon>
        <taxon>Pleosporales</taxon>
        <taxon>Sporormiaceae</taxon>
        <taxon>Westerdykella</taxon>
    </lineage>
</organism>
<feature type="transmembrane region" description="Helical" evidence="5">
    <location>
        <begin position="161"/>
        <end position="186"/>
    </location>
</feature>
<feature type="transmembrane region" description="Helical" evidence="5">
    <location>
        <begin position="134"/>
        <end position="155"/>
    </location>
</feature>
<dbReference type="Proteomes" id="UP000800097">
    <property type="component" value="Unassembled WGS sequence"/>
</dbReference>
<dbReference type="GO" id="GO:0022857">
    <property type="term" value="F:transmembrane transporter activity"/>
    <property type="evidence" value="ECO:0007669"/>
    <property type="project" value="InterPro"/>
</dbReference>
<feature type="transmembrane region" description="Helical" evidence="5">
    <location>
        <begin position="392"/>
        <end position="420"/>
    </location>
</feature>
<keyword evidence="3 5" id="KW-1133">Transmembrane helix</keyword>
<keyword evidence="8" id="KW-1185">Reference proteome</keyword>
<evidence type="ECO:0000313" key="7">
    <source>
        <dbReference type="EMBL" id="KAF2277336.1"/>
    </source>
</evidence>
<comment type="subcellular location">
    <subcellularLocation>
        <location evidence="1">Membrane</location>
        <topology evidence="1">Multi-pass membrane protein</topology>
    </subcellularLocation>
</comment>
<feature type="transmembrane region" description="Helical" evidence="5">
    <location>
        <begin position="476"/>
        <end position="496"/>
    </location>
</feature>
<sequence length="535" mass="58717">MSSGSVRDEEEEEEEEEERLIKKALDSKKNTTPYWRPVILITMMFIIHGTGYFISAASQTQLLEDIICRNHYRGQRPQPELQSAISSKESCKAAAVQEILAELLGMQTFFDGIPGLLLAIPYGALADKYGRKPILIMSMFGQVLGFAWVIFICWAELPLKIIWLSSAFTVVGGGSTVAASIVMMVIADVIPESERSKLFFYLQGGFICSELVGPPLGSVLMGKSPWIAILLGFGFIVVASSLALFVPETFEGRKISETATSPSMDTYQSLPPDEESLDDELLGPKQLRSTATSWFRHCLQTFMFVLSHGSVVSLVATFFIADFSRQSLSLLVQYVSERYSWSLARASWLTSFRAGFQLLFYLAVFPATDAWLIQKMGWQAKIKDRRMAKLTIFLIAISFIFLALAPQVWLILIGLIIYAVGSGFNTFTRSLVSSLVDPAMIGTLYSTLSVADTTGSLLAGPLVATTYKLGMQLGGIFHGMPYMLSFGLCAIAALVMSRLKLNDGTPKDDNRAVPTGNLAVRTSATDIESLSDALS</sequence>
<evidence type="ECO:0000313" key="8">
    <source>
        <dbReference type="Proteomes" id="UP000800097"/>
    </source>
</evidence>
<evidence type="ECO:0000256" key="5">
    <source>
        <dbReference type="SAM" id="Phobius"/>
    </source>
</evidence>
<reference evidence="7" key="1">
    <citation type="journal article" date="2020" name="Stud. Mycol.">
        <title>101 Dothideomycetes genomes: a test case for predicting lifestyles and emergence of pathogens.</title>
        <authorList>
            <person name="Haridas S."/>
            <person name="Albert R."/>
            <person name="Binder M."/>
            <person name="Bloem J."/>
            <person name="Labutti K."/>
            <person name="Salamov A."/>
            <person name="Andreopoulos B."/>
            <person name="Baker S."/>
            <person name="Barry K."/>
            <person name="Bills G."/>
            <person name="Bluhm B."/>
            <person name="Cannon C."/>
            <person name="Castanera R."/>
            <person name="Culley D."/>
            <person name="Daum C."/>
            <person name="Ezra D."/>
            <person name="Gonzalez J."/>
            <person name="Henrissat B."/>
            <person name="Kuo A."/>
            <person name="Liang C."/>
            <person name="Lipzen A."/>
            <person name="Lutzoni F."/>
            <person name="Magnuson J."/>
            <person name="Mondo S."/>
            <person name="Nolan M."/>
            <person name="Ohm R."/>
            <person name="Pangilinan J."/>
            <person name="Park H.-J."/>
            <person name="Ramirez L."/>
            <person name="Alfaro M."/>
            <person name="Sun H."/>
            <person name="Tritt A."/>
            <person name="Yoshinaga Y."/>
            <person name="Zwiers L.-H."/>
            <person name="Turgeon B."/>
            <person name="Goodwin S."/>
            <person name="Spatafora J."/>
            <person name="Crous P."/>
            <person name="Grigoriev I."/>
        </authorList>
    </citation>
    <scope>NUCLEOTIDE SEQUENCE</scope>
    <source>
        <strain evidence="7">CBS 379.55</strain>
    </source>
</reference>